<reference evidence="2 3" key="1">
    <citation type="submission" date="2022-05" db="EMBL/GenBank/DDBJ databases">
        <title>Genome Sequencing of Bee-Associated Microbes.</title>
        <authorList>
            <person name="Dunlap C."/>
        </authorList>
    </citation>
    <scope>NUCLEOTIDE SEQUENCE [LARGE SCALE GENOMIC DNA]</scope>
    <source>
        <strain evidence="2 3">NRRL B-04010</strain>
    </source>
</reference>
<evidence type="ECO:0000313" key="3">
    <source>
        <dbReference type="Proteomes" id="UP001527181"/>
    </source>
</evidence>
<dbReference type="RefSeq" id="WP_005542631.1">
    <property type="nucleotide sequence ID" value="NZ_JAKOBS010000053.1"/>
</dbReference>
<dbReference type="Proteomes" id="UP001527181">
    <property type="component" value="Unassembled WGS sequence"/>
</dbReference>
<protein>
    <submittedName>
        <fullName evidence="2">Pyocin knob domain-containing protein</fullName>
    </submittedName>
</protein>
<dbReference type="EMBL" id="JAMDNP010000018">
    <property type="protein sequence ID" value="MCY9760951.1"/>
    <property type="molecule type" value="Genomic_DNA"/>
</dbReference>
<gene>
    <name evidence="2" type="ORF">M5X12_10230</name>
</gene>
<evidence type="ECO:0000313" key="2">
    <source>
        <dbReference type="EMBL" id="MCY9760951.1"/>
    </source>
</evidence>
<comment type="caution">
    <text evidence="2">The sequence shown here is derived from an EMBL/GenBank/DDBJ whole genome shotgun (WGS) entry which is preliminary data.</text>
</comment>
<dbReference type="GeneID" id="94487051"/>
<feature type="region of interest" description="Disordered" evidence="1">
    <location>
        <begin position="1"/>
        <end position="27"/>
    </location>
</feature>
<name>A0ABT4GW55_PAEAL</name>
<keyword evidence="3" id="KW-1185">Reference proteome</keyword>
<proteinExistence type="predicted"/>
<sequence length="359" mass="40420">MAFEKELPQWKEKGVKPPQSKLDEGWKVQDKPPAAWLNWQMNKTYEALKEVQEKAAEKTEVASAIEDTKKYTDQKVGELGTHAGDATKHITAAERNAWNAKETPEGAQAKANQAESNAKVYTDSKPWQKHQVTEGVNAKVVADLNTDLLTGWYMGADMVGAPTNEWHYVEHIRHNELWCVQNAYCFNRNSYYTRAKRNGSWGAWSQDLFQSGVDAKNRIAGAINAKGVPASASDDFATLAAKIGHIKTELKHEGRNSETWDKIDVENLAFEPSIVIAKATFYLRDPGFWIKSYVELVFIKGQNNSAGTTTDCYVNSEKYANFSADIEWAPNGFMITGRRGYGHFDQQVLNFQSWEAFGY</sequence>
<accession>A0ABT4GW55</accession>
<organism evidence="2 3">
    <name type="scientific">Paenibacillus alvei</name>
    <name type="common">Bacillus alvei</name>
    <dbReference type="NCBI Taxonomy" id="44250"/>
    <lineage>
        <taxon>Bacteria</taxon>
        <taxon>Bacillati</taxon>
        <taxon>Bacillota</taxon>
        <taxon>Bacilli</taxon>
        <taxon>Bacillales</taxon>
        <taxon>Paenibacillaceae</taxon>
        <taxon>Paenibacillus</taxon>
    </lineage>
</organism>
<dbReference type="CDD" id="cd19958">
    <property type="entry name" value="pyocin_knob"/>
    <property type="match status" value="1"/>
</dbReference>
<evidence type="ECO:0000256" key="1">
    <source>
        <dbReference type="SAM" id="MobiDB-lite"/>
    </source>
</evidence>